<dbReference type="Proteomes" id="UP000653002">
    <property type="component" value="Unassembled WGS sequence"/>
</dbReference>
<dbReference type="InterPro" id="IPR011006">
    <property type="entry name" value="CheY-like_superfamily"/>
</dbReference>
<dbReference type="AlphaFoldDB" id="A0A8I0L1D3"/>
<dbReference type="GO" id="GO:0003677">
    <property type="term" value="F:DNA binding"/>
    <property type="evidence" value="ECO:0007669"/>
    <property type="project" value="UniProtKB-KW"/>
</dbReference>
<accession>A0A8I0L1D3</accession>
<gene>
    <name evidence="3" type="ORF">GUH15_06550</name>
</gene>
<keyword evidence="3" id="KW-0238">DNA-binding</keyword>
<dbReference type="GO" id="GO:0000160">
    <property type="term" value="P:phosphorelay signal transduction system"/>
    <property type="evidence" value="ECO:0007669"/>
    <property type="project" value="InterPro"/>
</dbReference>
<evidence type="ECO:0000313" key="3">
    <source>
        <dbReference type="EMBL" id="MBD4335725.1"/>
    </source>
</evidence>
<feature type="domain" description="Response regulatory" evidence="2">
    <location>
        <begin position="4"/>
        <end position="39"/>
    </location>
</feature>
<sequence length="39" mass="4292">MAVKVMIADDHSMIREGLKQLLELEGDFEVIAEACDGVD</sequence>
<dbReference type="SUPFAM" id="SSF52172">
    <property type="entry name" value="CheY-like"/>
    <property type="match status" value="1"/>
</dbReference>
<dbReference type="Gene3D" id="3.40.50.2300">
    <property type="match status" value="1"/>
</dbReference>
<evidence type="ECO:0000313" key="4">
    <source>
        <dbReference type="Proteomes" id="UP000653002"/>
    </source>
</evidence>
<reference evidence="3" key="1">
    <citation type="submission" date="2020-01" db="EMBL/GenBank/DDBJ databases">
        <authorList>
            <person name="Richard D."/>
        </authorList>
    </citation>
    <scope>NUCLEOTIDE SEQUENCE</scope>
    <source>
        <strain evidence="3">JP541</strain>
    </source>
</reference>
<name>A0A8I0L1D3_XANCI</name>
<proteinExistence type="predicted"/>
<dbReference type="InterPro" id="IPR001789">
    <property type="entry name" value="Sig_transdc_resp-reg_receiver"/>
</dbReference>
<dbReference type="EMBL" id="JAABFR010000336">
    <property type="protein sequence ID" value="MBD4335725.1"/>
    <property type="molecule type" value="Genomic_DNA"/>
</dbReference>
<comment type="caution">
    <text evidence="1">Lacks conserved residue(s) required for the propagation of feature annotation.</text>
</comment>
<organism evidence="3 4">
    <name type="scientific">Xanthomonas citri pv. citri</name>
    <dbReference type="NCBI Taxonomy" id="611301"/>
    <lineage>
        <taxon>Bacteria</taxon>
        <taxon>Pseudomonadati</taxon>
        <taxon>Pseudomonadota</taxon>
        <taxon>Gammaproteobacteria</taxon>
        <taxon>Lysobacterales</taxon>
        <taxon>Lysobacteraceae</taxon>
        <taxon>Xanthomonas</taxon>
    </lineage>
</organism>
<evidence type="ECO:0000259" key="2">
    <source>
        <dbReference type="PROSITE" id="PS50110"/>
    </source>
</evidence>
<comment type="caution">
    <text evidence="3">The sequence shown here is derived from an EMBL/GenBank/DDBJ whole genome shotgun (WGS) entry which is preliminary data.</text>
</comment>
<dbReference type="PROSITE" id="PS50110">
    <property type="entry name" value="RESPONSE_REGULATORY"/>
    <property type="match status" value="1"/>
</dbReference>
<feature type="non-terminal residue" evidence="3">
    <location>
        <position position="39"/>
    </location>
</feature>
<protein>
    <submittedName>
        <fullName evidence="3">DNA-binding response regulator</fullName>
    </submittedName>
</protein>
<evidence type="ECO:0000256" key="1">
    <source>
        <dbReference type="PROSITE-ProRule" id="PRU00169"/>
    </source>
</evidence>